<organism evidence="2 3">
    <name type="scientific">Phytophthora megakarya</name>
    <dbReference type="NCBI Taxonomy" id="4795"/>
    <lineage>
        <taxon>Eukaryota</taxon>
        <taxon>Sar</taxon>
        <taxon>Stramenopiles</taxon>
        <taxon>Oomycota</taxon>
        <taxon>Peronosporomycetes</taxon>
        <taxon>Peronosporales</taxon>
        <taxon>Peronosporaceae</taxon>
        <taxon>Phytophthora</taxon>
    </lineage>
</organism>
<comment type="caution">
    <text evidence="2">The sequence shown here is derived from an EMBL/GenBank/DDBJ whole genome shotgun (WGS) entry which is preliminary data.</text>
</comment>
<accession>A0A225V3T0</accession>
<feature type="domain" description="HAT C-terminal dimerisation" evidence="1">
    <location>
        <begin position="13"/>
        <end position="76"/>
    </location>
</feature>
<keyword evidence="3" id="KW-1185">Reference proteome</keyword>
<dbReference type="GO" id="GO:0046983">
    <property type="term" value="F:protein dimerization activity"/>
    <property type="evidence" value="ECO:0007669"/>
    <property type="project" value="InterPro"/>
</dbReference>
<proteinExistence type="predicted"/>
<reference evidence="3" key="1">
    <citation type="submission" date="2017-03" db="EMBL/GenBank/DDBJ databases">
        <title>Phytopthora megakarya and P. palmivora, two closely related causual agents of cacao black pod achieved similar genome size and gene model numbers by different mechanisms.</title>
        <authorList>
            <person name="Ali S."/>
            <person name="Shao J."/>
            <person name="Larry D.J."/>
            <person name="Kronmiller B."/>
            <person name="Shen D."/>
            <person name="Strem M.D."/>
            <person name="Melnick R.L."/>
            <person name="Guiltinan M.J."/>
            <person name="Tyler B.M."/>
            <person name="Meinhardt L.W."/>
            <person name="Bailey B.A."/>
        </authorList>
    </citation>
    <scope>NUCLEOTIDE SEQUENCE [LARGE SCALE GENOMIC DNA]</scope>
    <source>
        <strain evidence="3">zdho120</strain>
    </source>
</reference>
<dbReference type="OrthoDB" id="125876at2759"/>
<evidence type="ECO:0000313" key="3">
    <source>
        <dbReference type="Proteomes" id="UP000198211"/>
    </source>
</evidence>
<dbReference type="Pfam" id="PF05699">
    <property type="entry name" value="Dimer_Tnp_hAT"/>
    <property type="match status" value="1"/>
</dbReference>
<protein>
    <submittedName>
        <fullName evidence="2">Transposase</fullName>
    </submittedName>
</protein>
<evidence type="ECO:0000259" key="1">
    <source>
        <dbReference type="Pfam" id="PF05699"/>
    </source>
</evidence>
<dbReference type="AlphaFoldDB" id="A0A225V3T0"/>
<evidence type="ECO:0000313" key="2">
    <source>
        <dbReference type="EMBL" id="OWY99952.1"/>
    </source>
</evidence>
<dbReference type="Proteomes" id="UP000198211">
    <property type="component" value="Unassembled WGS sequence"/>
</dbReference>
<gene>
    <name evidence="2" type="ORF">PHMEG_00028960</name>
</gene>
<dbReference type="InterPro" id="IPR012337">
    <property type="entry name" value="RNaseH-like_sf"/>
</dbReference>
<dbReference type="EMBL" id="NBNE01008023">
    <property type="protein sequence ID" value="OWY99952.1"/>
    <property type="molecule type" value="Genomic_DNA"/>
</dbReference>
<dbReference type="InterPro" id="IPR008906">
    <property type="entry name" value="HATC_C_dom"/>
</dbReference>
<name>A0A225V3T0_9STRA</name>
<dbReference type="SUPFAM" id="SSF53098">
    <property type="entry name" value="Ribonuclease H-like"/>
    <property type="match status" value="1"/>
</dbReference>
<sequence>MNHLKPNSFARKQLSVLHYWNGLAQFSLLQAFTGFSSSCSSAAAERNFSAHKFIHSQARNRLQAASVENLMFMFFNSKNFDQEDMEFYDMINDLANASEEEGDNNGGSD</sequence>